<dbReference type="GO" id="GO:1903785">
    <property type="term" value="P:L-valine transmembrane transport"/>
    <property type="evidence" value="ECO:0007669"/>
    <property type="project" value="TreeGrafter"/>
</dbReference>
<feature type="transmembrane region" description="Helical" evidence="8">
    <location>
        <begin position="135"/>
        <end position="155"/>
    </location>
</feature>
<reference evidence="11 12" key="1">
    <citation type="journal article" date="2015" name="PLoS ONE">
        <title>Genomic analysis reveals the molecular basis for capsule loss in the group B streptococcus population.</title>
        <authorList>
            <consortium name="DEVANI Consortium"/>
            <person name="Rosini R."/>
            <person name="Campisi E."/>
            <person name="De Chiara M."/>
            <person name="Tettelin H."/>
            <person name="Rinaudo D."/>
            <person name="Toniolo C."/>
            <person name="Metruccio M."/>
            <person name="Guidotti S."/>
            <person name="Sorensen U.B."/>
            <person name="Kilian M."/>
            <person name="Ramirez M."/>
            <person name="Janulczyk R."/>
            <person name="Donati C."/>
            <person name="Grandi G."/>
            <person name="Margarit I."/>
        </authorList>
    </citation>
    <scope>NUCLEOTIDE SEQUENCE [LARGE SCALE GENOMIC DNA]</scope>
    <source>
        <strain evidence="10 12">DK-B-USS-215</strain>
        <strain evidence="9 11">ES-PW-063</strain>
    </source>
</reference>
<feature type="transmembrane region" description="Helical" evidence="8">
    <location>
        <begin position="12"/>
        <end position="33"/>
    </location>
</feature>
<evidence type="ECO:0000313" key="11">
    <source>
        <dbReference type="Proteomes" id="UP000035174"/>
    </source>
</evidence>
<name>A0A0H1LIF3_STRAG</name>
<evidence type="ECO:0000313" key="10">
    <source>
        <dbReference type="EMBL" id="KLL35397.1"/>
    </source>
</evidence>
<keyword evidence="5 8" id="KW-0812">Transmembrane</keyword>
<dbReference type="EMBL" id="LCVB01000035">
    <property type="protein sequence ID" value="KLJ27733.1"/>
    <property type="molecule type" value="Genomic_DNA"/>
</dbReference>
<comment type="caution">
    <text evidence="10">The sequence shown here is derived from an EMBL/GenBank/DDBJ whole genome shotgun (WGS) entry which is preliminary data.</text>
</comment>
<evidence type="ECO:0000256" key="2">
    <source>
        <dbReference type="ARBA" id="ARBA00010735"/>
    </source>
</evidence>
<dbReference type="Pfam" id="PF03591">
    <property type="entry name" value="AzlC"/>
    <property type="match status" value="1"/>
</dbReference>
<feature type="transmembrane region" description="Helical" evidence="8">
    <location>
        <begin position="161"/>
        <end position="182"/>
    </location>
</feature>
<evidence type="ECO:0000256" key="1">
    <source>
        <dbReference type="ARBA" id="ARBA00004651"/>
    </source>
</evidence>
<evidence type="ECO:0000313" key="12">
    <source>
        <dbReference type="Proteomes" id="UP000035346"/>
    </source>
</evidence>
<evidence type="ECO:0000256" key="6">
    <source>
        <dbReference type="ARBA" id="ARBA00022989"/>
    </source>
</evidence>
<proteinExistence type="inferred from homology"/>
<keyword evidence="6 8" id="KW-1133">Transmembrane helix</keyword>
<evidence type="ECO:0000256" key="8">
    <source>
        <dbReference type="SAM" id="Phobius"/>
    </source>
</evidence>
<dbReference type="PANTHER" id="PTHR34979:SF1">
    <property type="entry name" value="INNER MEMBRANE PROTEIN YGAZ"/>
    <property type="match status" value="1"/>
</dbReference>
<dbReference type="Proteomes" id="UP000035346">
    <property type="component" value="Unassembled WGS sequence"/>
</dbReference>
<accession>A0A0H1LIF3</accession>
<protein>
    <submittedName>
        <fullName evidence="10">Branched-chain amino acid transporter</fullName>
    </submittedName>
</protein>
<keyword evidence="4" id="KW-1003">Cell membrane</keyword>
<organism evidence="10 12">
    <name type="scientific">Streptococcus agalactiae</name>
    <dbReference type="NCBI Taxonomy" id="1311"/>
    <lineage>
        <taxon>Bacteria</taxon>
        <taxon>Bacillati</taxon>
        <taxon>Bacillota</taxon>
        <taxon>Bacilli</taxon>
        <taxon>Lactobacillales</taxon>
        <taxon>Streptococcaceae</taxon>
        <taxon>Streptococcus</taxon>
    </lineage>
</organism>
<evidence type="ECO:0000256" key="5">
    <source>
        <dbReference type="ARBA" id="ARBA00022692"/>
    </source>
</evidence>
<dbReference type="Proteomes" id="UP000035174">
    <property type="component" value="Unassembled WGS sequence"/>
</dbReference>
<dbReference type="EMBL" id="LBKL01000097">
    <property type="protein sequence ID" value="KLL35397.1"/>
    <property type="molecule type" value="Genomic_DNA"/>
</dbReference>
<evidence type="ECO:0000256" key="3">
    <source>
        <dbReference type="ARBA" id="ARBA00022448"/>
    </source>
</evidence>
<sequence length="231" mass="24529">MMEKGFKEGVKDALPTALGYISIGLAFGIVASASDLSAIEVGLMSALVYGGSAQFAMCALLLAKADLMTITMTVFLVNLRNMLMSLHATTIFKSAHLMNQLAIGTLITDESYGVLLGEALHHKVVSPSWMHGNNVMSYLTWVISTIIGTLLGSTIPNPEMFGLDFALVAMFIGLFVFQLFGMLSDGKRLVVYVLASVGLSYFLLATFLSGALSVLLATVVGCSVGVVLDDK</sequence>
<keyword evidence="7 8" id="KW-0472">Membrane</keyword>
<evidence type="ECO:0000256" key="7">
    <source>
        <dbReference type="ARBA" id="ARBA00023136"/>
    </source>
</evidence>
<dbReference type="PANTHER" id="PTHR34979">
    <property type="entry name" value="INNER MEMBRANE PROTEIN YGAZ"/>
    <property type="match status" value="1"/>
</dbReference>
<gene>
    <name evidence="10" type="ORF">WA04_10695</name>
    <name evidence="9" type="ORF">WA45_10125</name>
</gene>
<comment type="subcellular location">
    <subcellularLocation>
        <location evidence="1">Cell membrane</location>
        <topology evidence="1">Multi-pass membrane protein</topology>
    </subcellularLocation>
</comment>
<dbReference type="AlphaFoldDB" id="A0A0H1LIF3"/>
<comment type="similarity">
    <text evidence="2">Belongs to the AzlC family.</text>
</comment>
<keyword evidence="3" id="KW-0813">Transport</keyword>
<evidence type="ECO:0000313" key="9">
    <source>
        <dbReference type="EMBL" id="KLJ27733.1"/>
    </source>
</evidence>
<evidence type="ECO:0000256" key="4">
    <source>
        <dbReference type="ARBA" id="ARBA00022475"/>
    </source>
</evidence>
<dbReference type="InterPro" id="IPR011606">
    <property type="entry name" value="Brnchd-chn_aa_trnsp_permease"/>
</dbReference>
<feature type="transmembrane region" description="Helical" evidence="8">
    <location>
        <begin position="189"/>
        <end position="205"/>
    </location>
</feature>
<dbReference type="GO" id="GO:0005886">
    <property type="term" value="C:plasma membrane"/>
    <property type="evidence" value="ECO:0007669"/>
    <property type="project" value="UniProtKB-SubCell"/>
</dbReference>